<evidence type="ECO:0000313" key="3">
    <source>
        <dbReference type="WBParaSite" id="ECPE_0000687701-mRNA-1"/>
    </source>
</evidence>
<accession>A0A183AIS9</accession>
<protein>
    <submittedName>
        <fullName evidence="3">Zf-C3HC4 domain-containing protein</fullName>
    </submittedName>
</protein>
<evidence type="ECO:0000313" key="2">
    <source>
        <dbReference type="Proteomes" id="UP000272942"/>
    </source>
</evidence>
<dbReference type="EMBL" id="UZAN01043904">
    <property type="protein sequence ID" value="VDP79543.1"/>
    <property type="molecule type" value="Genomic_DNA"/>
</dbReference>
<organism evidence="3">
    <name type="scientific">Echinostoma caproni</name>
    <dbReference type="NCBI Taxonomy" id="27848"/>
    <lineage>
        <taxon>Eukaryota</taxon>
        <taxon>Metazoa</taxon>
        <taxon>Spiralia</taxon>
        <taxon>Lophotrochozoa</taxon>
        <taxon>Platyhelminthes</taxon>
        <taxon>Trematoda</taxon>
        <taxon>Digenea</taxon>
        <taxon>Plagiorchiida</taxon>
        <taxon>Echinostomata</taxon>
        <taxon>Echinostomatoidea</taxon>
        <taxon>Echinostomatidae</taxon>
        <taxon>Echinostoma</taxon>
    </lineage>
</organism>
<dbReference type="WBParaSite" id="ECPE_0000687701-mRNA-1">
    <property type="protein sequence ID" value="ECPE_0000687701-mRNA-1"/>
    <property type="gene ID" value="ECPE_0000687701"/>
</dbReference>
<reference evidence="1 2" key="2">
    <citation type="submission" date="2018-11" db="EMBL/GenBank/DDBJ databases">
        <authorList>
            <consortium name="Pathogen Informatics"/>
        </authorList>
    </citation>
    <scope>NUCLEOTIDE SEQUENCE [LARGE SCALE GENOMIC DNA]</scope>
    <source>
        <strain evidence="1 2">Egypt</strain>
    </source>
</reference>
<sequence length="81" mass="9464">MSEMISTMDFVSCSRHICHACLVVHRDEKCYPYYQNCDKRGVRDDRIRQLSDEQIRPEESKAEIDNDSINPFVNISIQLGL</sequence>
<keyword evidence="2" id="KW-1185">Reference proteome</keyword>
<gene>
    <name evidence="1" type="ORF">ECPE_LOCUS6864</name>
</gene>
<evidence type="ECO:0000313" key="1">
    <source>
        <dbReference type="EMBL" id="VDP79543.1"/>
    </source>
</evidence>
<dbReference type="AlphaFoldDB" id="A0A183AIS9"/>
<name>A0A183AIS9_9TREM</name>
<proteinExistence type="predicted"/>
<dbReference type="Proteomes" id="UP000272942">
    <property type="component" value="Unassembled WGS sequence"/>
</dbReference>
<reference evidence="3" key="1">
    <citation type="submission" date="2016-06" db="UniProtKB">
        <authorList>
            <consortium name="WormBaseParasite"/>
        </authorList>
    </citation>
    <scope>IDENTIFICATION</scope>
</reference>